<sequence>MPSPYVAPRKIVMAKSSFESFVVEALRWGFVESANLVDDDGDDLRILLGTGVEIRFGLELGLGLESACWLRWFQQTYG</sequence>
<accession>A0A409XGY5</accession>
<protein>
    <submittedName>
        <fullName evidence="1">Uncharacterized protein</fullName>
    </submittedName>
</protein>
<gene>
    <name evidence="1" type="ORF">CVT25_009663</name>
</gene>
<reference evidence="1 2" key="1">
    <citation type="journal article" date="2018" name="Evol. Lett.">
        <title>Horizontal gene cluster transfer increased hallucinogenic mushroom diversity.</title>
        <authorList>
            <person name="Reynolds H.T."/>
            <person name="Vijayakumar V."/>
            <person name="Gluck-Thaler E."/>
            <person name="Korotkin H.B."/>
            <person name="Matheny P.B."/>
            <person name="Slot J.C."/>
        </authorList>
    </citation>
    <scope>NUCLEOTIDE SEQUENCE [LARGE SCALE GENOMIC DNA]</scope>
    <source>
        <strain evidence="1 2">2631</strain>
    </source>
</reference>
<keyword evidence="2" id="KW-1185">Reference proteome</keyword>
<dbReference type="AlphaFoldDB" id="A0A409XGY5"/>
<evidence type="ECO:0000313" key="2">
    <source>
        <dbReference type="Proteomes" id="UP000283269"/>
    </source>
</evidence>
<organism evidence="1 2">
    <name type="scientific">Psilocybe cyanescens</name>
    <dbReference type="NCBI Taxonomy" id="93625"/>
    <lineage>
        <taxon>Eukaryota</taxon>
        <taxon>Fungi</taxon>
        <taxon>Dikarya</taxon>
        <taxon>Basidiomycota</taxon>
        <taxon>Agaricomycotina</taxon>
        <taxon>Agaricomycetes</taxon>
        <taxon>Agaricomycetidae</taxon>
        <taxon>Agaricales</taxon>
        <taxon>Agaricineae</taxon>
        <taxon>Strophariaceae</taxon>
        <taxon>Psilocybe</taxon>
    </lineage>
</organism>
<dbReference type="EMBL" id="NHYD01001756">
    <property type="protein sequence ID" value="PPQ90023.1"/>
    <property type="molecule type" value="Genomic_DNA"/>
</dbReference>
<evidence type="ECO:0000313" key="1">
    <source>
        <dbReference type="EMBL" id="PPQ90023.1"/>
    </source>
</evidence>
<dbReference type="Proteomes" id="UP000283269">
    <property type="component" value="Unassembled WGS sequence"/>
</dbReference>
<dbReference type="InParanoid" id="A0A409XGY5"/>
<comment type="caution">
    <text evidence="1">The sequence shown here is derived from an EMBL/GenBank/DDBJ whole genome shotgun (WGS) entry which is preliminary data.</text>
</comment>
<proteinExistence type="predicted"/>
<name>A0A409XGY5_PSICY</name>